<comment type="caution">
    <text evidence="2">The sequence shown here is derived from an EMBL/GenBank/DDBJ whole genome shotgun (WGS) entry which is preliminary data.</text>
</comment>
<sequence length="454" mass="51786">MFRSLFRRTRTIRVPIEDSGHQVRQVRLFRTPLSKPSNFISTFFIAYVVFHILESYTVSKKSDKGDDSWEKWQNEQGLNTTGQQDHQLSEHWKKAHKAFKKANAIPEPTVRPGDRTDGLPPDVISTITLPVWIRPKQGLPYQPDDPEYKDYVRIQSDKKKIAELKKQVGEWAVMHLKSHTHMANLNHIDFNGQVTIVLDLVPQLRPPPLYEVPAVILFKDGVALGWKVLRPDLGCKMDSIMRPTVTYRAAKASIKIFFSTAYAIAKARFLGGNPAIVQFGASKPFNPLTDQKDNEKANPIPPVPEEWLRALHNGKNTRERHKELVKNAPFSLAVQRAAATFRARQVHDMMHHKQNRARGVIQIRGAVVCMGERGKYRLDVLAFYLPSEDRFLGAVNVRGAYIVKDFSQWQKLEDQKKKKLLDAKNERQLSLLKSKPASDHDDAAQKPAAGKEKE</sequence>
<protein>
    <submittedName>
        <fullName evidence="2">Uncharacterized protein</fullName>
    </submittedName>
</protein>
<evidence type="ECO:0000313" key="2">
    <source>
        <dbReference type="EMBL" id="KAK5079683.1"/>
    </source>
</evidence>
<keyword evidence="3" id="KW-1185">Reference proteome</keyword>
<feature type="region of interest" description="Disordered" evidence="1">
    <location>
        <begin position="429"/>
        <end position="454"/>
    </location>
</feature>
<name>A0ABR0JY58_9EURO</name>
<evidence type="ECO:0000256" key="1">
    <source>
        <dbReference type="SAM" id="MobiDB-lite"/>
    </source>
</evidence>
<reference evidence="2 3" key="1">
    <citation type="submission" date="2023-08" db="EMBL/GenBank/DDBJ databases">
        <title>Black Yeasts Isolated from many extreme environments.</title>
        <authorList>
            <person name="Coleine C."/>
            <person name="Stajich J.E."/>
            <person name="Selbmann L."/>
        </authorList>
    </citation>
    <scope>NUCLEOTIDE SEQUENCE [LARGE SCALE GENOMIC DNA]</scope>
    <source>
        <strain evidence="2 3">CCFEE 5885</strain>
    </source>
</reference>
<organism evidence="2 3">
    <name type="scientific">Lithohypha guttulata</name>
    <dbReference type="NCBI Taxonomy" id="1690604"/>
    <lineage>
        <taxon>Eukaryota</taxon>
        <taxon>Fungi</taxon>
        <taxon>Dikarya</taxon>
        <taxon>Ascomycota</taxon>
        <taxon>Pezizomycotina</taxon>
        <taxon>Eurotiomycetes</taxon>
        <taxon>Chaetothyriomycetidae</taxon>
        <taxon>Chaetothyriales</taxon>
        <taxon>Trichomeriaceae</taxon>
        <taxon>Lithohypha</taxon>
    </lineage>
</organism>
<accession>A0ABR0JY58</accession>
<proteinExistence type="predicted"/>
<dbReference type="EMBL" id="JAVRRG010000178">
    <property type="protein sequence ID" value="KAK5079683.1"/>
    <property type="molecule type" value="Genomic_DNA"/>
</dbReference>
<evidence type="ECO:0000313" key="3">
    <source>
        <dbReference type="Proteomes" id="UP001345013"/>
    </source>
</evidence>
<dbReference type="Proteomes" id="UP001345013">
    <property type="component" value="Unassembled WGS sequence"/>
</dbReference>
<feature type="compositionally biased region" description="Basic and acidic residues" evidence="1">
    <location>
        <begin position="436"/>
        <end position="454"/>
    </location>
</feature>
<gene>
    <name evidence="2" type="ORF">LTR24_009029</name>
</gene>